<dbReference type="PANTHER" id="PTHR43443">
    <property type="entry name" value="3-HEXULOSE-6-PHOSPHATE ISOMERASE"/>
    <property type="match status" value="1"/>
</dbReference>
<accession>A0A2N5XWU9</accession>
<dbReference type="Pfam" id="PF01380">
    <property type="entry name" value="SIS"/>
    <property type="match status" value="1"/>
</dbReference>
<reference evidence="3 4" key="1">
    <citation type="submission" date="2018-01" db="EMBL/GenBank/DDBJ databases">
        <title>The draft genome sequence of Cohaesibacter sp. H1304.</title>
        <authorList>
            <person name="Wang N.-N."/>
            <person name="Du Z.-J."/>
        </authorList>
    </citation>
    <scope>NUCLEOTIDE SEQUENCE [LARGE SCALE GENOMIC DNA]</scope>
    <source>
        <strain evidence="3 4">H1304</strain>
    </source>
</reference>
<evidence type="ECO:0000313" key="3">
    <source>
        <dbReference type="EMBL" id="PLW78994.1"/>
    </source>
</evidence>
<comment type="caution">
    <text evidence="3">The sequence shown here is derived from an EMBL/GenBank/DDBJ whole genome shotgun (WGS) entry which is preliminary data.</text>
</comment>
<dbReference type="SUPFAM" id="SSF53697">
    <property type="entry name" value="SIS domain"/>
    <property type="match status" value="1"/>
</dbReference>
<keyword evidence="4" id="KW-1185">Reference proteome</keyword>
<dbReference type="Proteomes" id="UP000234881">
    <property type="component" value="Unassembled WGS sequence"/>
</dbReference>
<dbReference type="AlphaFoldDB" id="A0A2N5XWU9"/>
<dbReference type="EMBL" id="PKUQ01000001">
    <property type="protein sequence ID" value="PLW78994.1"/>
    <property type="molecule type" value="Genomic_DNA"/>
</dbReference>
<proteinExistence type="inferred from homology"/>
<organism evidence="3 4">
    <name type="scientific">Cohaesibacter celericrescens</name>
    <dbReference type="NCBI Taxonomy" id="2067669"/>
    <lineage>
        <taxon>Bacteria</taxon>
        <taxon>Pseudomonadati</taxon>
        <taxon>Pseudomonadota</taxon>
        <taxon>Alphaproteobacteria</taxon>
        <taxon>Hyphomicrobiales</taxon>
        <taxon>Cohaesibacteraceae</taxon>
    </lineage>
</organism>
<dbReference type="RefSeq" id="WP_101532076.1">
    <property type="nucleotide sequence ID" value="NZ_PKUQ01000001.1"/>
</dbReference>
<dbReference type="GO" id="GO:1901135">
    <property type="term" value="P:carbohydrate derivative metabolic process"/>
    <property type="evidence" value="ECO:0007669"/>
    <property type="project" value="InterPro"/>
</dbReference>
<comment type="similarity">
    <text evidence="1">Belongs to the SIS family. PHI subfamily.</text>
</comment>
<dbReference type="InterPro" id="IPR001347">
    <property type="entry name" value="SIS_dom"/>
</dbReference>
<evidence type="ECO:0000256" key="1">
    <source>
        <dbReference type="ARBA" id="ARBA00009235"/>
    </source>
</evidence>
<dbReference type="InterPro" id="IPR017552">
    <property type="entry name" value="PHI/rmpB"/>
</dbReference>
<evidence type="ECO:0000313" key="4">
    <source>
        <dbReference type="Proteomes" id="UP000234881"/>
    </source>
</evidence>
<gene>
    <name evidence="3" type="ORF">C0081_01795</name>
</gene>
<keyword evidence="3" id="KW-0413">Isomerase</keyword>
<evidence type="ECO:0000259" key="2">
    <source>
        <dbReference type="PROSITE" id="PS51464"/>
    </source>
</evidence>
<dbReference type="Gene3D" id="3.40.50.10490">
    <property type="entry name" value="Glucose-6-phosphate isomerase like protein, domain 1"/>
    <property type="match status" value="1"/>
</dbReference>
<dbReference type="PROSITE" id="PS51464">
    <property type="entry name" value="SIS"/>
    <property type="match status" value="1"/>
</dbReference>
<dbReference type="GO" id="GO:0016853">
    <property type="term" value="F:isomerase activity"/>
    <property type="evidence" value="ECO:0007669"/>
    <property type="project" value="UniProtKB-KW"/>
</dbReference>
<name>A0A2N5XWU9_9HYPH</name>
<sequence length="185" mass="19609">MVRYFAEKAISELSHSILNIDPGAVDAACKAIASANNIVLYGCGREALQIRGFAMRLHHLGCSVSMQGDISAPPLGEGDLFIASAGPGELSIVSALMTVAHEAGADILFLTAQPETASARLASLVLPISAQTMADDLDKTDASVLPMGSLYEGAMFILFEVMVLMLKKRIGVDAETMRARHTNME</sequence>
<feature type="domain" description="SIS" evidence="2">
    <location>
        <begin position="28"/>
        <end position="167"/>
    </location>
</feature>
<dbReference type="InterPro" id="IPR046348">
    <property type="entry name" value="SIS_dom_sf"/>
</dbReference>
<dbReference type="PANTHER" id="PTHR43443:SF1">
    <property type="entry name" value="3-HEXULOSE-6-PHOSPHATE ISOMERASE"/>
    <property type="match status" value="1"/>
</dbReference>
<dbReference type="GO" id="GO:0097367">
    <property type="term" value="F:carbohydrate derivative binding"/>
    <property type="evidence" value="ECO:0007669"/>
    <property type="project" value="InterPro"/>
</dbReference>
<protein>
    <submittedName>
        <fullName evidence="3">6-phospho-3-hexuloisomerase</fullName>
    </submittedName>
</protein>
<dbReference type="OrthoDB" id="9797832at2"/>